<dbReference type="Proteomes" id="UP000247152">
    <property type="component" value="Unassembled WGS sequence"/>
</dbReference>
<dbReference type="EMBL" id="RZGX01000005">
    <property type="protein sequence ID" value="RUR24381.1"/>
    <property type="molecule type" value="Genomic_DNA"/>
</dbReference>
<feature type="transmembrane region" description="Helical" evidence="1">
    <location>
        <begin position="432"/>
        <end position="453"/>
    </location>
</feature>
<feature type="transmembrane region" description="Helical" evidence="1">
    <location>
        <begin position="386"/>
        <end position="412"/>
    </location>
</feature>
<evidence type="ECO:0000313" key="4">
    <source>
        <dbReference type="Proteomes" id="UP000247152"/>
    </source>
</evidence>
<protein>
    <submittedName>
        <fullName evidence="2">Uncharacterized protein</fullName>
    </submittedName>
</protein>
<keyword evidence="1" id="KW-0472">Membrane</keyword>
<gene>
    <name evidence="2" type="ORF">DGG96_04460</name>
    <name evidence="3" type="ORF">ELY20_04775</name>
</gene>
<reference evidence="3 5" key="2">
    <citation type="submission" date="2018-12" db="EMBL/GenBank/DDBJ databases">
        <title>Legionella sp,whole genome shotgun sequence.</title>
        <authorList>
            <person name="Wu H."/>
        </authorList>
    </citation>
    <scope>NUCLEOTIDE SEQUENCE [LARGE SCALE GENOMIC DNA]</scope>
    <source>
        <strain evidence="3">Km489</strain>
        <strain evidence="5">km489</strain>
    </source>
</reference>
<dbReference type="AlphaFoldDB" id="A0A317U715"/>
<accession>A0A317U715</accession>
<name>A0A317U715_9GAMM</name>
<keyword evidence="1" id="KW-0812">Transmembrane</keyword>
<evidence type="ECO:0000313" key="3">
    <source>
        <dbReference type="EMBL" id="RUR24381.1"/>
    </source>
</evidence>
<evidence type="ECO:0000256" key="1">
    <source>
        <dbReference type="SAM" id="Phobius"/>
    </source>
</evidence>
<reference evidence="2 4" key="1">
    <citation type="submission" date="2018-05" db="EMBL/GenBank/DDBJ databases">
        <title>Legionella qingyii sp.nov., whole genome shotgun sequence.</title>
        <authorList>
            <person name="Wu H."/>
            <person name="Zhu Q."/>
            <person name="Hu C."/>
        </authorList>
    </citation>
    <scope>NUCLEOTIDE SEQUENCE [LARGE SCALE GENOMIC DNA]</scope>
    <source>
        <strain evidence="2 4">HEB18</strain>
    </source>
</reference>
<dbReference type="RefSeq" id="WP_110141757.1">
    <property type="nucleotide sequence ID" value="NZ_QHJG01000005.1"/>
</dbReference>
<comment type="caution">
    <text evidence="2">The sequence shown here is derived from an EMBL/GenBank/DDBJ whole genome shotgun (WGS) entry which is preliminary data.</text>
</comment>
<dbReference type="EMBL" id="QHJG01000005">
    <property type="protein sequence ID" value="PWY56978.1"/>
    <property type="molecule type" value="Genomic_DNA"/>
</dbReference>
<dbReference type="Proteomes" id="UP000287374">
    <property type="component" value="Unassembled WGS sequence"/>
</dbReference>
<evidence type="ECO:0000313" key="5">
    <source>
        <dbReference type="Proteomes" id="UP000287374"/>
    </source>
</evidence>
<proteinExistence type="predicted"/>
<organism evidence="2 4">
    <name type="scientific">Legionella qingyii</name>
    <dbReference type="NCBI Taxonomy" id="2184757"/>
    <lineage>
        <taxon>Bacteria</taxon>
        <taxon>Pseudomonadati</taxon>
        <taxon>Pseudomonadota</taxon>
        <taxon>Gammaproteobacteria</taxon>
        <taxon>Legionellales</taxon>
        <taxon>Legionellaceae</taxon>
        <taxon>Legionella</taxon>
    </lineage>
</organism>
<evidence type="ECO:0000313" key="2">
    <source>
        <dbReference type="EMBL" id="PWY56978.1"/>
    </source>
</evidence>
<keyword evidence="1" id="KW-1133">Transmembrane helix</keyword>
<sequence length="491" mass="55252">MPTANPVVYNHAALLSWQKELTPLELQISEHLQFVEHQRQQLGPSEEELRSLNLRISLIEHQISMDIGLAQDFMRPKTHYYGEYIRVLDTFGLQLELSRLEEQRDRVKRTMYPYEQAIIEAQKRLQELFSRRDWLNEHIPAAQLFLETLQQNPMKSVQDLTNRIWEAFVNYEDTHLVGLSPQVRICLMAVQYMNLLTAYPGVGDPGYLNQVHRSNYLRLCGLLWDMYSNVKEENKDAEFENVLRRLVESAHVAQHGDLPYPMLTGYSATAWFESNKQTAPAYFAIQEQYLPILEEQTLNNGLAFITQNTPLKPTALQKHIMNAANLIDAEVKFKKQNHEEIDYHFYGRTLQVLGGSLVNPTDKQLATRLGKIAEHASGNKSIGKEVLGGLLIVFGALLICSSIAGFITTFGSSSVLSAWGISLGLSLLETELVFGVASTLAAATGVGLTFFAGPKAIESGARKGLSQELIDIKEGIENYDDPPPYSAVVLN</sequence>
<dbReference type="OrthoDB" id="5651547at2"/>
<keyword evidence="5" id="KW-1185">Reference proteome</keyword>